<gene>
    <name evidence="1" type="ORF">E2626_04210</name>
</gene>
<proteinExistence type="predicted"/>
<reference evidence="1 2" key="1">
    <citation type="submission" date="2019-03" db="EMBL/GenBank/DDBJ databases">
        <authorList>
            <person name="Yang Y."/>
        </authorList>
    </citation>
    <scope>NUCLEOTIDE SEQUENCE [LARGE SCALE GENOMIC DNA]</scope>
    <source>
        <strain evidence="1 2">ASL-1</strain>
    </source>
</reference>
<dbReference type="AlphaFoldDB" id="A0A4Y8LKC8"/>
<keyword evidence="2" id="KW-1185">Reference proteome</keyword>
<evidence type="ECO:0008006" key="3">
    <source>
        <dbReference type="Google" id="ProtNLM"/>
    </source>
</evidence>
<dbReference type="InterPro" id="IPR025616">
    <property type="entry name" value="YpjP"/>
</dbReference>
<dbReference type="Pfam" id="PF14005">
    <property type="entry name" value="YpjP"/>
    <property type="match status" value="1"/>
</dbReference>
<organism evidence="1 2">
    <name type="scientific">Jeotgalibacillus salarius</name>
    <dbReference type="NCBI Taxonomy" id="546023"/>
    <lineage>
        <taxon>Bacteria</taxon>
        <taxon>Bacillati</taxon>
        <taxon>Bacillota</taxon>
        <taxon>Bacilli</taxon>
        <taxon>Bacillales</taxon>
        <taxon>Caryophanaceae</taxon>
        <taxon>Jeotgalibacillus</taxon>
    </lineage>
</organism>
<name>A0A4Y8LKC8_9BACL</name>
<dbReference type="RefSeq" id="WP_134379999.1">
    <property type="nucleotide sequence ID" value="NZ_SORX01000002.1"/>
</dbReference>
<dbReference type="EMBL" id="SORX01000002">
    <property type="protein sequence ID" value="TFE03022.1"/>
    <property type="molecule type" value="Genomic_DNA"/>
</dbReference>
<comment type="caution">
    <text evidence="1">The sequence shown here is derived from an EMBL/GenBank/DDBJ whole genome shotgun (WGS) entry which is preliminary data.</text>
</comment>
<protein>
    <recommendedName>
        <fullName evidence="3">YpjP-like protein</fullName>
    </recommendedName>
</protein>
<dbReference type="OrthoDB" id="2435352at2"/>
<sequence>MPNWIKKSFVVFISILTFGLISPQDLLAWNTQKSENHELSTDMLEITTIPALNREQSAEQLIAQAREITATKLGDRILPRIETDFESEVLPKIEEIILDLVHTYPEEEIADLAISPVIGKGEGERIFHIMDLKSNDEILYFHVRKDRPPLEGYTFNFHYHTAEDGFETHHELADVYWGKDTPAKFGSEQIH</sequence>
<accession>A0A4Y8LKC8</accession>
<evidence type="ECO:0000313" key="2">
    <source>
        <dbReference type="Proteomes" id="UP000297776"/>
    </source>
</evidence>
<dbReference type="Proteomes" id="UP000297776">
    <property type="component" value="Unassembled WGS sequence"/>
</dbReference>
<evidence type="ECO:0000313" key="1">
    <source>
        <dbReference type="EMBL" id="TFE03022.1"/>
    </source>
</evidence>